<dbReference type="EMBL" id="JACGWJ010000404">
    <property type="protein sequence ID" value="KAL0292700.1"/>
    <property type="molecule type" value="Genomic_DNA"/>
</dbReference>
<proteinExistence type="predicted"/>
<protein>
    <submittedName>
        <fullName evidence="1">Uncharacterized protein</fullName>
    </submittedName>
</protein>
<gene>
    <name evidence="1" type="ORF">Sradi_6978600</name>
</gene>
<organism evidence="1">
    <name type="scientific">Sesamum radiatum</name>
    <name type="common">Black benniseed</name>
    <dbReference type="NCBI Taxonomy" id="300843"/>
    <lineage>
        <taxon>Eukaryota</taxon>
        <taxon>Viridiplantae</taxon>
        <taxon>Streptophyta</taxon>
        <taxon>Embryophyta</taxon>
        <taxon>Tracheophyta</taxon>
        <taxon>Spermatophyta</taxon>
        <taxon>Magnoliopsida</taxon>
        <taxon>eudicotyledons</taxon>
        <taxon>Gunneridae</taxon>
        <taxon>Pentapetalae</taxon>
        <taxon>asterids</taxon>
        <taxon>lamiids</taxon>
        <taxon>Lamiales</taxon>
        <taxon>Pedaliaceae</taxon>
        <taxon>Sesamum</taxon>
    </lineage>
</organism>
<reference evidence="1" key="2">
    <citation type="journal article" date="2024" name="Plant">
        <title>Genomic evolution and insights into agronomic trait innovations of Sesamum species.</title>
        <authorList>
            <person name="Miao H."/>
            <person name="Wang L."/>
            <person name="Qu L."/>
            <person name="Liu H."/>
            <person name="Sun Y."/>
            <person name="Le M."/>
            <person name="Wang Q."/>
            <person name="Wei S."/>
            <person name="Zheng Y."/>
            <person name="Lin W."/>
            <person name="Duan Y."/>
            <person name="Cao H."/>
            <person name="Xiong S."/>
            <person name="Wang X."/>
            <person name="Wei L."/>
            <person name="Li C."/>
            <person name="Ma Q."/>
            <person name="Ju M."/>
            <person name="Zhao R."/>
            <person name="Li G."/>
            <person name="Mu C."/>
            <person name="Tian Q."/>
            <person name="Mei H."/>
            <person name="Zhang T."/>
            <person name="Gao T."/>
            <person name="Zhang H."/>
        </authorList>
    </citation>
    <scope>NUCLEOTIDE SEQUENCE</scope>
    <source>
        <strain evidence="1">G02</strain>
    </source>
</reference>
<dbReference type="AlphaFoldDB" id="A0AAW2JDM5"/>
<evidence type="ECO:0000313" key="1">
    <source>
        <dbReference type="EMBL" id="KAL0292700.1"/>
    </source>
</evidence>
<reference evidence="1" key="1">
    <citation type="submission" date="2020-06" db="EMBL/GenBank/DDBJ databases">
        <authorList>
            <person name="Li T."/>
            <person name="Hu X."/>
            <person name="Zhang T."/>
            <person name="Song X."/>
            <person name="Zhang H."/>
            <person name="Dai N."/>
            <person name="Sheng W."/>
            <person name="Hou X."/>
            <person name="Wei L."/>
        </authorList>
    </citation>
    <scope>NUCLEOTIDE SEQUENCE</scope>
    <source>
        <strain evidence="1">G02</strain>
        <tissue evidence="1">Leaf</tissue>
    </source>
</reference>
<accession>A0AAW2JDM5</accession>
<comment type="caution">
    <text evidence="1">The sequence shown here is derived from an EMBL/GenBank/DDBJ whole genome shotgun (WGS) entry which is preliminary data.</text>
</comment>
<name>A0AAW2JDM5_SESRA</name>
<sequence>MDRARRPPMVTGSLGQSNWIALKLREGNPLDGLKHPARRSRAQATRELAGLPANKLARCELARSQAGPDHQVVSSPADSWRRKCWIFKEGKLTCKNSFWKGFCKSLLIWNEDYITL</sequence>